<dbReference type="Proteomes" id="UP000027222">
    <property type="component" value="Unassembled WGS sequence"/>
</dbReference>
<evidence type="ECO:0000313" key="6">
    <source>
        <dbReference type="Proteomes" id="UP000027222"/>
    </source>
</evidence>
<dbReference type="HAMAP" id="MF_00693">
    <property type="entry name" value="Transcrip_reg_TACO1"/>
    <property type="match status" value="1"/>
</dbReference>
<sequence length="279" mass="30880">MYHLLARPYLRLSLSRSFFTQHPRQSGHNKWSKIKDKKGANDAQKSVLYTKVNREIAIAARTGGSVDPEKNVQLATVLKKAKEQGVPKDNIEKALANCVKSKDQTGERLVYEALAYKSVGLVIECVTDNTNRTIHNVREVLTSHSAHMTPVNFMFSRRGCMTVSLDNPSQALDKLMAVAIENGAVDVDEVPKSEAPSEVNPSFWMFCEPHSLAALEDAIGKAQSKLKSTIQSAEMAYVPVDRSPPVDGDLRAKVKELVESLEATDDIVRVWTSLDYPIA</sequence>
<dbReference type="STRING" id="685588.A0A067SRC4"/>
<dbReference type="AlphaFoldDB" id="A0A067SRC4"/>
<comment type="similarity">
    <text evidence="2">Belongs to the TACO1 family.</text>
</comment>
<organism evidence="5 6">
    <name type="scientific">Galerina marginata (strain CBS 339.88)</name>
    <dbReference type="NCBI Taxonomy" id="685588"/>
    <lineage>
        <taxon>Eukaryota</taxon>
        <taxon>Fungi</taxon>
        <taxon>Dikarya</taxon>
        <taxon>Basidiomycota</taxon>
        <taxon>Agaricomycotina</taxon>
        <taxon>Agaricomycetes</taxon>
        <taxon>Agaricomycetidae</taxon>
        <taxon>Agaricales</taxon>
        <taxon>Agaricineae</taxon>
        <taxon>Strophariaceae</taxon>
        <taxon>Galerina</taxon>
    </lineage>
</organism>
<dbReference type="GO" id="GO:0005739">
    <property type="term" value="C:mitochondrion"/>
    <property type="evidence" value="ECO:0007669"/>
    <property type="project" value="UniProtKB-SubCell"/>
</dbReference>
<dbReference type="Gene3D" id="1.10.10.200">
    <property type="match status" value="1"/>
</dbReference>
<feature type="domain" description="TACO1/YebC-like second and third" evidence="3">
    <location>
        <begin position="107"/>
        <end position="273"/>
    </location>
</feature>
<dbReference type="PANTHER" id="PTHR12532">
    <property type="entry name" value="TRANSLATIONAL ACTIVATOR OF CYTOCHROME C OXIDASE 1"/>
    <property type="match status" value="1"/>
</dbReference>
<proteinExistence type="inferred from homology"/>
<evidence type="ECO:0000259" key="4">
    <source>
        <dbReference type="Pfam" id="PF20772"/>
    </source>
</evidence>
<dbReference type="InterPro" id="IPR002876">
    <property type="entry name" value="Transcrip_reg_TACO1-like"/>
</dbReference>
<keyword evidence="6" id="KW-1185">Reference proteome</keyword>
<dbReference type="OrthoDB" id="2017544at2759"/>
<name>A0A067SRC4_GALM3</name>
<dbReference type="SUPFAM" id="SSF75625">
    <property type="entry name" value="YebC-like"/>
    <property type="match status" value="1"/>
</dbReference>
<dbReference type="Pfam" id="PF20772">
    <property type="entry name" value="TACO1_YebC_N"/>
    <property type="match status" value="1"/>
</dbReference>
<protein>
    <recommendedName>
        <fullName evidence="7">Transcriptional regulatory protein</fullName>
    </recommendedName>
</protein>
<dbReference type="InterPro" id="IPR048300">
    <property type="entry name" value="TACO1_YebC-like_2nd/3rd_dom"/>
</dbReference>
<dbReference type="InterPro" id="IPR026564">
    <property type="entry name" value="Transcrip_reg_TACO1-like_dom3"/>
</dbReference>
<accession>A0A067SRC4</accession>
<evidence type="ECO:0000259" key="3">
    <source>
        <dbReference type="Pfam" id="PF01709"/>
    </source>
</evidence>
<dbReference type="PANTHER" id="PTHR12532:SF0">
    <property type="entry name" value="TRANSLATIONAL ACTIVATOR OF CYTOCHROME C OXIDASE 1"/>
    <property type="match status" value="1"/>
</dbReference>
<evidence type="ECO:0008006" key="7">
    <source>
        <dbReference type="Google" id="ProtNLM"/>
    </source>
</evidence>
<evidence type="ECO:0000256" key="1">
    <source>
        <dbReference type="ARBA" id="ARBA00004173"/>
    </source>
</evidence>
<comment type="subcellular location">
    <subcellularLocation>
        <location evidence="1">Mitochondrion</location>
    </subcellularLocation>
</comment>
<gene>
    <name evidence="5" type="ORF">GALMADRAFT_124566</name>
</gene>
<dbReference type="Pfam" id="PF01709">
    <property type="entry name" value="Transcrip_reg"/>
    <property type="match status" value="1"/>
</dbReference>
<evidence type="ECO:0000313" key="5">
    <source>
        <dbReference type="EMBL" id="KDR73460.1"/>
    </source>
</evidence>
<dbReference type="InterPro" id="IPR049083">
    <property type="entry name" value="TACO1_YebC_N"/>
</dbReference>
<dbReference type="InterPro" id="IPR029072">
    <property type="entry name" value="YebC-like"/>
</dbReference>
<dbReference type="FunFam" id="1.10.10.200:FF:000002">
    <property type="entry name" value="Probable transcriptional regulatory protein CLM62_37755"/>
    <property type="match status" value="1"/>
</dbReference>
<dbReference type="InterPro" id="IPR017856">
    <property type="entry name" value="Integrase-like_N"/>
</dbReference>
<dbReference type="EMBL" id="KL142385">
    <property type="protein sequence ID" value="KDR73460.1"/>
    <property type="molecule type" value="Genomic_DNA"/>
</dbReference>
<dbReference type="Gene3D" id="3.30.70.980">
    <property type="match status" value="2"/>
</dbReference>
<evidence type="ECO:0000256" key="2">
    <source>
        <dbReference type="ARBA" id="ARBA00008724"/>
    </source>
</evidence>
<dbReference type="HOGENOM" id="CLU_062974_1_0_1"/>
<feature type="domain" description="TACO1/YebC-like N-terminal" evidence="4">
    <location>
        <begin position="29"/>
        <end position="97"/>
    </location>
</feature>
<reference evidence="6" key="1">
    <citation type="journal article" date="2014" name="Proc. Natl. Acad. Sci. U.S.A.">
        <title>Extensive sampling of basidiomycete genomes demonstrates inadequacy of the white-rot/brown-rot paradigm for wood decay fungi.</title>
        <authorList>
            <person name="Riley R."/>
            <person name="Salamov A.A."/>
            <person name="Brown D.W."/>
            <person name="Nagy L.G."/>
            <person name="Floudas D."/>
            <person name="Held B.W."/>
            <person name="Levasseur A."/>
            <person name="Lombard V."/>
            <person name="Morin E."/>
            <person name="Otillar R."/>
            <person name="Lindquist E.A."/>
            <person name="Sun H."/>
            <person name="LaButti K.M."/>
            <person name="Schmutz J."/>
            <person name="Jabbour D."/>
            <person name="Luo H."/>
            <person name="Baker S.E."/>
            <person name="Pisabarro A.G."/>
            <person name="Walton J.D."/>
            <person name="Blanchette R.A."/>
            <person name="Henrissat B."/>
            <person name="Martin F."/>
            <person name="Cullen D."/>
            <person name="Hibbett D.S."/>
            <person name="Grigoriev I.V."/>
        </authorList>
    </citation>
    <scope>NUCLEOTIDE SEQUENCE [LARGE SCALE GENOMIC DNA]</scope>
    <source>
        <strain evidence="6">CBS 339.88</strain>
    </source>
</reference>